<dbReference type="Proteomes" id="UP000494206">
    <property type="component" value="Unassembled WGS sequence"/>
</dbReference>
<keyword evidence="1" id="KW-0472">Membrane</keyword>
<proteinExistence type="predicted"/>
<comment type="caution">
    <text evidence="2">The sequence shown here is derived from an EMBL/GenBank/DDBJ whole genome shotgun (WGS) entry which is preliminary data.</text>
</comment>
<accession>A0A8S1FFA0</accession>
<evidence type="ECO:0000256" key="1">
    <source>
        <dbReference type="SAM" id="Phobius"/>
    </source>
</evidence>
<reference evidence="2 3" key="1">
    <citation type="submission" date="2020-04" db="EMBL/GenBank/DDBJ databases">
        <authorList>
            <person name="Laetsch R D."/>
            <person name="Stevens L."/>
            <person name="Kumar S."/>
            <person name="Blaxter L. M."/>
        </authorList>
    </citation>
    <scope>NUCLEOTIDE SEQUENCE [LARGE SCALE GENOMIC DNA]</scope>
</reference>
<sequence length="215" mass="25992">MGIIETIFRGNQRRKQVPDYVPKYLEQYERLYGNVDYNEPAVDNPRRSERKCQETTQEVIETPITRSTDVDIPLLFPFTFYLLISYMFGFILILYQITRLPLHDYQKKDVYSITEVIRVSRRQWLQYVTICSIVIGMYRVANSIFELFLARLNYKMLKSTEYRNRMRYYSSFCKERHELHKLSMKFMATYPTNKYIEKVNDVVGSDKVRLLRSRY</sequence>
<gene>
    <name evidence="2" type="ORF">CBOVIS_LOCUS12488</name>
</gene>
<feature type="transmembrane region" description="Helical" evidence="1">
    <location>
        <begin position="74"/>
        <end position="97"/>
    </location>
</feature>
<evidence type="ECO:0000313" key="2">
    <source>
        <dbReference type="EMBL" id="CAB3411052.1"/>
    </source>
</evidence>
<feature type="transmembrane region" description="Helical" evidence="1">
    <location>
        <begin position="124"/>
        <end position="149"/>
    </location>
</feature>
<keyword evidence="3" id="KW-1185">Reference proteome</keyword>
<organism evidence="2 3">
    <name type="scientific">Caenorhabditis bovis</name>
    <dbReference type="NCBI Taxonomy" id="2654633"/>
    <lineage>
        <taxon>Eukaryota</taxon>
        <taxon>Metazoa</taxon>
        <taxon>Ecdysozoa</taxon>
        <taxon>Nematoda</taxon>
        <taxon>Chromadorea</taxon>
        <taxon>Rhabditida</taxon>
        <taxon>Rhabditina</taxon>
        <taxon>Rhabditomorpha</taxon>
        <taxon>Rhabditoidea</taxon>
        <taxon>Rhabditidae</taxon>
        <taxon>Peloderinae</taxon>
        <taxon>Caenorhabditis</taxon>
    </lineage>
</organism>
<evidence type="ECO:0000313" key="3">
    <source>
        <dbReference type="Proteomes" id="UP000494206"/>
    </source>
</evidence>
<name>A0A8S1FFA0_9PELO</name>
<keyword evidence="1" id="KW-0812">Transmembrane</keyword>
<dbReference type="EMBL" id="CADEPM010000012">
    <property type="protein sequence ID" value="CAB3411052.1"/>
    <property type="molecule type" value="Genomic_DNA"/>
</dbReference>
<keyword evidence="1" id="KW-1133">Transmembrane helix</keyword>
<dbReference type="AlphaFoldDB" id="A0A8S1FFA0"/>
<protein>
    <submittedName>
        <fullName evidence="2">Uncharacterized protein</fullName>
    </submittedName>
</protein>